<dbReference type="Proteomes" id="UP000694392">
    <property type="component" value="Unplaced"/>
</dbReference>
<dbReference type="Pfam" id="PF11802">
    <property type="entry name" value="CENP-K"/>
    <property type="match status" value="1"/>
</dbReference>
<evidence type="ECO:0000256" key="6">
    <source>
        <dbReference type="ARBA" id="ARBA00023242"/>
    </source>
</evidence>
<name>A0A8D0HMD2_SPHPU</name>
<evidence type="ECO:0000256" key="1">
    <source>
        <dbReference type="ARBA" id="ARBA00004123"/>
    </source>
</evidence>
<dbReference type="AlphaFoldDB" id="A0A8D0HMD2"/>
<sequence>MLKLMVINFLCLGKPLNRGAKFVGAQKTESGTVFFKHICFTFSFFQLQKLDHDLEMVLSAVQAKNKKLKEDFKREQEWLEEQQQLIEALNVTEKEMKTQVIQFSEERAFQGLKSKMLKIKAYKEEILSALGEFLEEHFPLPDKDEFVKKKTKINFMLLLIFQNLINKLMDTPHDPYLIINSSFWPPYIELLLRYGIALRHPEDPNRIRLEAFHQ</sequence>
<proteinExistence type="inferred from homology"/>
<dbReference type="InterPro" id="IPR020993">
    <property type="entry name" value="Centromere_CenpK"/>
</dbReference>
<reference evidence="8" key="1">
    <citation type="submission" date="2025-08" db="UniProtKB">
        <authorList>
            <consortium name="Ensembl"/>
        </authorList>
    </citation>
    <scope>IDENTIFICATION</scope>
</reference>
<evidence type="ECO:0000313" key="8">
    <source>
        <dbReference type="Ensembl" id="ENSSPUP00000021381.1"/>
    </source>
</evidence>
<comment type="subcellular location">
    <subcellularLocation>
        <location evidence="2">Chromosome</location>
        <location evidence="2">Centromere</location>
    </subcellularLocation>
    <subcellularLocation>
        <location evidence="1">Nucleus</location>
    </subcellularLocation>
</comment>
<keyword evidence="9" id="KW-1185">Reference proteome</keyword>
<reference evidence="8" key="2">
    <citation type="submission" date="2025-09" db="UniProtKB">
        <authorList>
            <consortium name="Ensembl"/>
        </authorList>
    </citation>
    <scope>IDENTIFICATION</scope>
</reference>
<evidence type="ECO:0000256" key="3">
    <source>
        <dbReference type="ARBA" id="ARBA00005795"/>
    </source>
</evidence>
<keyword evidence="5" id="KW-0175">Coiled coil</keyword>
<organism evidence="8 9">
    <name type="scientific">Sphenodon punctatus</name>
    <name type="common">Tuatara</name>
    <name type="synonym">Hatteria punctata</name>
    <dbReference type="NCBI Taxonomy" id="8508"/>
    <lineage>
        <taxon>Eukaryota</taxon>
        <taxon>Metazoa</taxon>
        <taxon>Chordata</taxon>
        <taxon>Craniata</taxon>
        <taxon>Vertebrata</taxon>
        <taxon>Euteleostomi</taxon>
        <taxon>Lepidosauria</taxon>
        <taxon>Sphenodontia</taxon>
        <taxon>Sphenodontidae</taxon>
        <taxon>Sphenodon</taxon>
    </lineage>
</organism>
<protein>
    <submittedName>
        <fullName evidence="8">Centromere protein K</fullName>
    </submittedName>
</protein>
<dbReference type="GO" id="GO:0005634">
    <property type="term" value="C:nucleus"/>
    <property type="evidence" value="ECO:0007669"/>
    <property type="project" value="UniProtKB-SubCell"/>
</dbReference>
<evidence type="ECO:0000256" key="7">
    <source>
        <dbReference type="ARBA" id="ARBA00023328"/>
    </source>
</evidence>
<keyword evidence="7" id="KW-0137">Centromere</keyword>
<comment type="similarity">
    <text evidence="3">Belongs to the CENP-K/MCM22 family.</text>
</comment>
<gene>
    <name evidence="8" type="primary">CENPK</name>
</gene>
<dbReference type="GeneTree" id="ENSGT00390000006243"/>
<dbReference type="Ensembl" id="ENSSPUT00000022794.1">
    <property type="protein sequence ID" value="ENSSPUP00000021381.1"/>
    <property type="gene ID" value="ENSSPUG00000016404.1"/>
</dbReference>
<dbReference type="PANTHER" id="PTHR14401:SF6">
    <property type="entry name" value="CENTROMERE PROTEIN K"/>
    <property type="match status" value="1"/>
</dbReference>
<keyword evidence="6" id="KW-0539">Nucleus</keyword>
<dbReference type="GO" id="GO:0000070">
    <property type="term" value="P:mitotic sister chromatid segregation"/>
    <property type="evidence" value="ECO:0007669"/>
    <property type="project" value="TreeGrafter"/>
</dbReference>
<evidence type="ECO:0000256" key="2">
    <source>
        <dbReference type="ARBA" id="ARBA00004584"/>
    </source>
</evidence>
<dbReference type="GO" id="GO:0000939">
    <property type="term" value="C:inner kinetochore"/>
    <property type="evidence" value="ECO:0007669"/>
    <property type="project" value="Ensembl"/>
</dbReference>
<evidence type="ECO:0000256" key="4">
    <source>
        <dbReference type="ARBA" id="ARBA00022454"/>
    </source>
</evidence>
<evidence type="ECO:0000256" key="5">
    <source>
        <dbReference type="ARBA" id="ARBA00023054"/>
    </source>
</evidence>
<dbReference type="GO" id="GO:0051382">
    <property type="term" value="P:kinetochore assembly"/>
    <property type="evidence" value="ECO:0007669"/>
    <property type="project" value="InterPro"/>
</dbReference>
<dbReference type="PANTHER" id="PTHR14401">
    <property type="entry name" value="CENTROMERE PROTEIN K"/>
    <property type="match status" value="1"/>
</dbReference>
<accession>A0A8D0HMD2</accession>
<evidence type="ECO:0000313" key="9">
    <source>
        <dbReference type="Proteomes" id="UP000694392"/>
    </source>
</evidence>
<keyword evidence="4" id="KW-0158">Chromosome</keyword>